<evidence type="ECO:0000256" key="2">
    <source>
        <dbReference type="SAM" id="MobiDB-lite"/>
    </source>
</evidence>
<evidence type="ECO:0000313" key="4">
    <source>
        <dbReference type="EMBL" id="MCK2036782.1"/>
    </source>
</evidence>
<comment type="caution">
    <text evidence="4">The sequence shown here is derived from an EMBL/GenBank/DDBJ whole genome shotgun (WGS) entry which is preliminary data.</text>
</comment>
<dbReference type="PRINTS" id="PR01438">
    <property type="entry name" value="UNVRSLSTRESS"/>
</dbReference>
<proteinExistence type="inferred from homology"/>
<dbReference type="PANTHER" id="PTHR46553:SF3">
    <property type="entry name" value="ADENINE NUCLEOTIDE ALPHA HYDROLASES-LIKE SUPERFAMILY PROTEIN"/>
    <property type="match status" value="1"/>
</dbReference>
<dbReference type="Gene3D" id="3.40.50.620">
    <property type="entry name" value="HUPs"/>
    <property type="match status" value="1"/>
</dbReference>
<keyword evidence="5" id="KW-1185">Reference proteome</keyword>
<reference evidence="4 5" key="1">
    <citation type="submission" date="2021-06" db="EMBL/GenBank/DDBJ databases">
        <title>Genome-based taxonomic framework of Microbacterium strains isolated from marine environment, the description of four new species and reclassification of four preexisting species.</title>
        <authorList>
            <person name="Lee S.D."/>
            <person name="Kim S.-M."/>
            <person name="Byeon Y.-S."/>
            <person name="Yang H.L."/>
            <person name="Kim I.S."/>
        </authorList>
    </citation>
    <scope>NUCLEOTIDE SEQUENCE [LARGE SCALE GENOMIC DNA]</scope>
    <source>
        <strain evidence="4 5">SSW1-49</strain>
    </source>
</reference>
<evidence type="ECO:0000259" key="3">
    <source>
        <dbReference type="Pfam" id="PF00582"/>
    </source>
</evidence>
<feature type="domain" description="UspA" evidence="3">
    <location>
        <begin position="9"/>
        <end position="142"/>
    </location>
</feature>
<dbReference type="EMBL" id="JAHWXN010000001">
    <property type="protein sequence ID" value="MCK2036782.1"/>
    <property type="molecule type" value="Genomic_DNA"/>
</dbReference>
<name>A0ABT0FGE9_9MICO</name>
<evidence type="ECO:0000313" key="5">
    <source>
        <dbReference type="Proteomes" id="UP001300096"/>
    </source>
</evidence>
<comment type="similarity">
    <text evidence="1">Belongs to the universal stress protein A family.</text>
</comment>
<dbReference type="SUPFAM" id="SSF52402">
    <property type="entry name" value="Adenine nucleotide alpha hydrolases-like"/>
    <property type="match status" value="1"/>
</dbReference>
<gene>
    <name evidence="4" type="ORF">KZC51_11620</name>
</gene>
<protein>
    <submittedName>
        <fullName evidence="4">Universal stress protein</fullName>
    </submittedName>
</protein>
<sequence length="165" mass="16778">MTAHEESLPIIVGVDGSPASVEALAFAARLALAFDTALTAVTTWTYPVMAVPFDPGTEWSPQQEAQRCLDDAVLEAFQGSPPVRFTSATMPGRAAEVLIERSAHASTLVVGSRGHGGFAGLLLGSVSAACAAHAHCPVLVVHSPTPPVPATGPSRGSAVGVNPTS</sequence>
<dbReference type="InterPro" id="IPR006016">
    <property type="entry name" value="UspA"/>
</dbReference>
<dbReference type="Pfam" id="PF00582">
    <property type="entry name" value="Usp"/>
    <property type="match status" value="1"/>
</dbReference>
<dbReference type="InterPro" id="IPR006015">
    <property type="entry name" value="Universal_stress_UspA"/>
</dbReference>
<dbReference type="Proteomes" id="UP001300096">
    <property type="component" value="Unassembled WGS sequence"/>
</dbReference>
<dbReference type="InterPro" id="IPR014729">
    <property type="entry name" value="Rossmann-like_a/b/a_fold"/>
</dbReference>
<accession>A0ABT0FGE9</accession>
<dbReference type="RefSeq" id="WP_247630126.1">
    <property type="nucleotide sequence ID" value="NZ_JAHWXN010000001.1"/>
</dbReference>
<organism evidence="4 5">
    <name type="scientific">Microbacterium croceum</name>
    <dbReference type="NCBI Taxonomy" id="2851645"/>
    <lineage>
        <taxon>Bacteria</taxon>
        <taxon>Bacillati</taxon>
        <taxon>Actinomycetota</taxon>
        <taxon>Actinomycetes</taxon>
        <taxon>Micrococcales</taxon>
        <taxon>Microbacteriaceae</taxon>
        <taxon>Microbacterium</taxon>
    </lineage>
</organism>
<dbReference type="PANTHER" id="PTHR46553">
    <property type="entry name" value="ADENINE NUCLEOTIDE ALPHA HYDROLASES-LIKE SUPERFAMILY PROTEIN"/>
    <property type="match status" value="1"/>
</dbReference>
<evidence type="ECO:0000256" key="1">
    <source>
        <dbReference type="ARBA" id="ARBA00008791"/>
    </source>
</evidence>
<feature type="region of interest" description="Disordered" evidence="2">
    <location>
        <begin position="145"/>
        <end position="165"/>
    </location>
</feature>